<evidence type="ECO:0000256" key="2">
    <source>
        <dbReference type="ARBA" id="ARBA00023015"/>
    </source>
</evidence>
<dbReference type="SMART" id="SM00338">
    <property type="entry name" value="BRLZ"/>
    <property type="match status" value="1"/>
</dbReference>
<keyword evidence="3" id="KW-0238">DNA-binding</keyword>
<evidence type="ECO:0000313" key="8">
    <source>
        <dbReference type="EMBL" id="WOK98474.1"/>
    </source>
</evidence>
<dbReference type="PANTHER" id="PTHR45764:SF21">
    <property type="entry name" value="OS03G0770000 PROTEIN"/>
    <property type="match status" value="1"/>
</dbReference>
<keyword evidence="2" id="KW-0805">Transcription regulation</keyword>
<dbReference type="EMBL" id="CP136891">
    <property type="protein sequence ID" value="WOK98474.1"/>
    <property type="molecule type" value="Genomic_DNA"/>
</dbReference>
<dbReference type="Pfam" id="PF00170">
    <property type="entry name" value="bZIP_1"/>
    <property type="match status" value="1"/>
</dbReference>
<proteinExistence type="predicted"/>
<dbReference type="Gene3D" id="1.20.5.170">
    <property type="match status" value="1"/>
</dbReference>
<name>A0AAQ3JZY6_9LILI</name>
<evidence type="ECO:0000313" key="9">
    <source>
        <dbReference type="Proteomes" id="UP001327560"/>
    </source>
</evidence>
<feature type="region of interest" description="Disordered" evidence="6">
    <location>
        <begin position="101"/>
        <end position="137"/>
    </location>
</feature>
<evidence type="ECO:0000256" key="6">
    <source>
        <dbReference type="SAM" id="MobiDB-lite"/>
    </source>
</evidence>
<dbReference type="PANTHER" id="PTHR45764">
    <property type="entry name" value="BZIP TRANSCRIPTION FACTOR 44"/>
    <property type="match status" value="1"/>
</dbReference>
<dbReference type="PROSITE" id="PS50217">
    <property type="entry name" value="BZIP"/>
    <property type="match status" value="1"/>
</dbReference>
<dbReference type="GO" id="GO:0005634">
    <property type="term" value="C:nucleus"/>
    <property type="evidence" value="ECO:0007669"/>
    <property type="project" value="UniProtKB-SubCell"/>
</dbReference>
<evidence type="ECO:0000256" key="1">
    <source>
        <dbReference type="ARBA" id="ARBA00004123"/>
    </source>
</evidence>
<keyword evidence="9" id="KW-1185">Reference proteome</keyword>
<dbReference type="GO" id="GO:0045893">
    <property type="term" value="P:positive regulation of DNA-templated transcription"/>
    <property type="evidence" value="ECO:0007669"/>
    <property type="project" value="TreeGrafter"/>
</dbReference>
<reference evidence="8 9" key="1">
    <citation type="submission" date="2023-10" db="EMBL/GenBank/DDBJ databases">
        <title>Chromosome-scale genome assembly provides insights into flower coloration mechanisms of Canna indica.</title>
        <authorList>
            <person name="Li C."/>
        </authorList>
    </citation>
    <scope>NUCLEOTIDE SEQUENCE [LARGE SCALE GENOMIC DNA]</scope>
    <source>
        <tissue evidence="8">Flower</tissue>
    </source>
</reference>
<organism evidence="8 9">
    <name type="scientific">Canna indica</name>
    <name type="common">Indian-shot</name>
    <dbReference type="NCBI Taxonomy" id="4628"/>
    <lineage>
        <taxon>Eukaryota</taxon>
        <taxon>Viridiplantae</taxon>
        <taxon>Streptophyta</taxon>
        <taxon>Embryophyta</taxon>
        <taxon>Tracheophyta</taxon>
        <taxon>Spermatophyta</taxon>
        <taxon>Magnoliopsida</taxon>
        <taxon>Liliopsida</taxon>
        <taxon>Zingiberales</taxon>
        <taxon>Cannaceae</taxon>
        <taxon>Canna</taxon>
    </lineage>
</organism>
<dbReference type="Proteomes" id="UP001327560">
    <property type="component" value="Chromosome 2"/>
</dbReference>
<evidence type="ECO:0000256" key="4">
    <source>
        <dbReference type="ARBA" id="ARBA00023163"/>
    </source>
</evidence>
<dbReference type="GO" id="GO:0000976">
    <property type="term" value="F:transcription cis-regulatory region binding"/>
    <property type="evidence" value="ECO:0007669"/>
    <property type="project" value="TreeGrafter"/>
</dbReference>
<evidence type="ECO:0000259" key="7">
    <source>
        <dbReference type="PROSITE" id="PS50217"/>
    </source>
</evidence>
<dbReference type="FunFam" id="1.20.5.170:FF:000020">
    <property type="entry name" value="BZIP transcription factor"/>
    <property type="match status" value="1"/>
</dbReference>
<accession>A0AAQ3JZY6</accession>
<evidence type="ECO:0000256" key="5">
    <source>
        <dbReference type="ARBA" id="ARBA00023242"/>
    </source>
</evidence>
<dbReference type="GO" id="GO:0003700">
    <property type="term" value="F:DNA-binding transcription factor activity"/>
    <property type="evidence" value="ECO:0007669"/>
    <property type="project" value="InterPro"/>
</dbReference>
<gene>
    <name evidence="8" type="ORF">Cni_G07186</name>
</gene>
<keyword evidence="4" id="KW-0804">Transcription</keyword>
<comment type="subcellular location">
    <subcellularLocation>
        <location evidence="1">Nucleus</location>
    </subcellularLocation>
</comment>
<sequence length="205" mass="23708">MNRPVVLPDSAGPNRISSNCSRIDTWISVPTRRVPRRSLNAALRLLHSSLYPSLLLQLLHANAGRCSLATVAMSELDPVLHFAFPALEVFELEFAPWDQPPPARANGLSTTHEEERRRRRKISNRESARRSRMRRQRHLEGLRREADRLGAQTRGLADRLGALRYYTALFRRDNARLRSESTVLNRRLFEIRLRVYTCRLCGWLS</sequence>
<dbReference type="InterPro" id="IPR004827">
    <property type="entry name" value="bZIP"/>
</dbReference>
<keyword evidence="5" id="KW-0539">Nucleus</keyword>
<protein>
    <recommendedName>
        <fullName evidence="7">BZIP domain-containing protein</fullName>
    </recommendedName>
</protein>
<feature type="domain" description="BZIP" evidence="7">
    <location>
        <begin position="114"/>
        <end position="177"/>
    </location>
</feature>
<dbReference type="InterPro" id="IPR046347">
    <property type="entry name" value="bZIP_sf"/>
</dbReference>
<evidence type="ECO:0000256" key="3">
    <source>
        <dbReference type="ARBA" id="ARBA00023125"/>
    </source>
</evidence>
<dbReference type="SUPFAM" id="SSF57959">
    <property type="entry name" value="Leucine zipper domain"/>
    <property type="match status" value="1"/>
</dbReference>
<dbReference type="AlphaFoldDB" id="A0AAQ3JZY6"/>
<dbReference type="PROSITE" id="PS00036">
    <property type="entry name" value="BZIP_BASIC"/>
    <property type="match status" value="1"/>
</dbReference>